<accession>A0ABV5UPK2</accession>
<protein>
    <submittedName>
        <fullName evidence="1">Uncharacterized protein</fullName>
    </submittedName>
</protein>
<comment type="caution">
    <text evidence="1">The sequence shown here is derived from an EMBL/GenBank/DDBJ whole genome shotgun (WGS) entry which is preliminary data.</text>
</comment>
<keyword evidence="2" id="KW-1185">Reference proteome</keyword>
<evidence type="ECO:0000313" key="1">
    <source>
        <dbReference type="EMBL" id="MFB9714033.1"/>
    </source>
</evidence>
<evidence type="ECO:0000313" key="2">
    <source>
        <dbReference type="Proteomes" id="UP001589536"/>
    </source>
</evidence>
<proteinExistence type="predicted"/>
<dbReference type="EMBL" id="JBHMBH010000019">
    <property type="protein sequence ID" value="MFB9714033.1"/>
    <property type="molecule type" value="Genomic_DNA"/>
</dbReference>
<gene>
    <name evidence="1" type="ORF">ACFFPI_07665</name>
</gene>
<sequence length="149" mass="15769">MTTETATAKPMFDHFVPEQEPPVGTVASFHYSFASGGGSSTGFMMRGAGGWSDSVNPQRHNTRSWEVLTDLSVRNSDIQKRNPGSTAVLTSVQVRIHAAPPADGPGARLAQLEEAIITAAERLGIRTEGASHAELVSALENLVVIARSA</sequence>
<dbReference type="RefSeq" id="WP_345042876.1">
    <property type="nucleotide sequence ID" value="NZ_BAABED010000001.1"/>
</dbReference>
<name>A0ABV5UPK2_9MICC</name>
<dbReference type="Proteomes" id="UP001589536">
    <property type="component" value="Unassembled WGS sequence"/>
</dbReference>
<organism evidence="1 2">
    <name type="scientific">Arthrobacter methylotrophus</name>
    <dbReference type="NCBI Taxonomy" id="121291"/>
    <lineage>
        <taxon>Bacteria</taxon>
        <taxon>Bacillati</taxon>
        <taxon>Actinomycetota</taxon>
        <taxon>Actinomycetes</taxon>
        <taxon>Micrococcales</taxon>
        <taxon>Micrococcaceae</taxon>
        <taxon>Arthrobacter</taxon>
    </lineage>
</organism>
<reference evidence="1 2" key="1">
    <citation type="submission" date="2024-09" db="EMBL/GenBank/DDBJ databases">
        <authorList>
            <person name="Sun Q."/>
            <person name="Mori K."/>
        </authorList>
    </citation>
    <scope>NUCLEOTIDE SEQUENCE [LARGE SCALE GENOMIC DNA]</scope>
    <source>
        <strain evidence="1 2">JCM 13519</strain>
    </source>
</reference>